<feature type="transmembrane region" description="Helical" evidence="2">
    <location>
        <begin position="84"/>
        <end position="105"/>
    </location>
</feature>
<reference evidence="3" key="1">
    <citation type="submission" date="2022-03" db="EMBL/GenBank/DDBJ databases">
        <title>Streptomyces 7R015 and 7R016 isolated from Barleria lupulina in Thailand.</title>
        <authorList>
            <person name="Kanchanasin P."/>
            <person name="Phongsopitanun W."/>
            <person name="Tanasupawat S."/>
        </authorList>
    </citation>
    <scope>NUCLEOTIDE SEQUENCE</scope>
    <source>
        <strain evidence="3">7R015</strain>
    </source>
</reference>
<accession>A0ABS9Y5R1</accession>
<evidence type="ECO:0000313" key="3">
    <source>
        <dbReference type="EMBL" id="MCI3272562.1"/>
    </source>
</evidence>
<dbReference type="EMBL" id="JALDAY010000004">
    <property type="protein sequence ID" value="MCI3272562.1"/>
    <property type="molecule type" value="Genomic_DNA"/>
</dbReference>
<protein>
    <submittedName>
        <fullName evidence="3">Uncharacterized protein</fullName>
    </submittedName>
</protein>
<name>A0ABS9Y5R1_9ACTN</name>
<evidence type="ECO:0000313" key="4">
    <source>
        <dbReference type="Proteomes" id="UP001165269"/>
    </source>
</evidence>
<sequence>MRMPRLLERALKLPAAPALRLPAVRAGFAALPVLSLGLLCPVPSLVLALRRRARADWLAFGGFSAVFVAWLTELALTPDDTHGALFGVDLLLITLSMAGAAAHAWTAWPRRAEGRADGSADGSVEGRARRWIRGRAGAPALAAAGERVGGARDAVGAGRTGLEELAGDAGHTGADQVVGPATERVEE</sequence>
<evidence type="ECO:0000256" key="2">
    <source>
        <dbReference type="SAM" id="Phobius"/>
    </source>
</evidence>
<feature type="region of interest" description="Disordered" evidence="1">
    <location>
        <begin position="162"/>
        <end position="187"/>
    </location>
</feature>
<gene>
    <name evidence="3" type="ORF">MQP27_15745</name>
</gene>
<keyword evidence="2" id="KW-0472">Membrane</keyword>
<feature type="transmembrane region" description="Helical" evidence="2">
    <location>
        <begin position="26"/>
        <end position="48"/>
    </location>
</feature>
<evidence type="ECO:0000256" key="1">
    <source>
        <dbReference type="SAM" id="MobiDB-lite"/>
    </source>
</evidence>
<feature type="transmembrane region" description="Helical" evidence="2">
    <location>
        <begin position="55"/>
        <end position="72"/>
    </location>
</feature>
<keyword evidence="2" id="KW-1133">Transmembrane helix</keyword>
<organism evidence="3 4">
    <name type="scientific">Streptomyces cylindrosporus</name>
    <dbReference type="NCBI Taxonomy" id="2927583"/>
    <lineage>
        <taxon>Bacteria</taxon>
        <taxon>Bacillati</taxon>
        <taxon>Actinomycetota</taxon>
        <taxon>Actinomycetes</taxon>
        <taxon>Kitasatosporales</taxon>
        <taxon>Streptomycetaceae</taxon>
        <taxon>Streptomyces</taxon>
    </lineage>
</organism>
<keyword evidence="4" id="KW-1185">Reference proteome</keyword>
<keyword evidence="2" id="KW-0812">Transmembrane</keyword>
<dbReference type="RefSeq" id="WP_242765761.1">
    <property type="nucleotide sequence ID" value="NZ_JALDAY010000004.1"/>
</dbReference>
<comment type="caution">
    <text evidence="3">The sequence shown here is derived from an EMBL/GenBank/DDBJ whole genome shotgun (WGS) entry which is preliminary data.</text>
</comment>
<proteinExistence type="predicted"/>
<dbReference type="Proteomes" id="UP001165269">
    <property type="component" value="Unassembled WGS sequence"/>
</dbReference>